<sequence length="195" mass="21106">MEVGVRAALGLSLTSMTGLSLISPAWFQSPFSSYGVFTYCSWPQDDSWNQSCVTFWSLKDMPTLPWKVSAAMLLGGWLLLSLSALLLSAWALAPRRLFPRRGFGPTPVVQAAAAASTLVGLLVFPATLASPFAKEVCKGSSMYHSGTCWLSWGYAMAILNVVLTSLLVIRWQTTPVQRVAVPFSSDTQGVILVPE</sequence>
<reference evidence="6" key="1">
    <citation type="submission" date="2024-01" db="EMBL/GenBank/DDBJ databases">
        <title>GRCr8: a new rat reference genome assembly contstructed from accurate long reads and long range scaffolding.</title>
        <authorList>
            <person name="Doris P.A."/>
            <person name="Kalbfleisch T."/>
            <person name="Li K."/>
            <person name="Howe K."/>
            <person name="Wood J."/>
        </authorList>
    </citation>
    <scope>NUCLEOTIDE SEQUENCE [LARGE SCALE GENOMIC DNA]</scope>
    <source>
        <strain evidence="6">Brown Norway</strain>
    </source>
</reference>
<reference evidence="6" key="3">
    <citation type="submission" date="2025-09" db="UniProtKB">
        <authorList>
            <consortium name="Ensembl"/>
        </authorList>
    </citation>
    <scope>IDENTIFICATION</scope>
    <source>
        <strain evidence="6">Brown Norway</strain>
    </source>
</reference>
<dbReference type="RefSeq" id="XP_001054448.2">
    <property type="nucleotide sequence ID" value="XM_001054448.7"/>
</dbReference>
<evidence type="ECO:0000313" key="6">
    <source>
        <dbReference type="Ensembl" id="ENSRNOP00000104347.1"/>
    </source>
</evidence>
<keyword evidence="3 5" id="KW-1133">Transmembrane helix</keyword>
<evidence type="ECO:0000256" key="2">
    <source>
        <dbReference type="ARBA" id="ARBA00022692"/>
    </source>
</evidence>
<dbReference type="Pfam" id="PF10242">
    <property type="entry name" value="L_HMGIC_fpl"/>
    <property type="match status" value="1"/>
</dbReference>
<evidence type="ECO:0000256" key="1">
    <source>
        <dbReference type="ARBA" id="ARBA00004141"/>
    </source>
</evidence>
<evidence type="ECO:0000256" key="5">
    <source>
        <dbReference type="SAM" id="Phobius"/>
    </source>
</evidence>
<feature type="transmembrane region" description="Helical" evidence="5">
    <location>
        <begin position="149"/>
        <end position="169"/>
    </location>
</feature>
<comment type="subcellular location">
    <subcellularLocation>
        <location evidence="1">Membrane</location>
        <topology evidence="1">Multi-pass membrane protein</topology>
    </subcellularLocation>
</comment>
<dbReference type="InterPro" id="IPR019372">
    <property type="entry name" value="LHFPL"/>
</dbReference>
<evidence type="ECO:0000256" key="3">
    <source>
        <dbReference type="ARBA" id="ARBA00022989"/>
    </source>
</evidence>
<evidence type="ECO:0000313" key="7">
    <source>
        <dbReference type="Proteomes" id="UP000002494"/>
    </source>
</evidence>
<dbReference type="GeneTree" id="ENSGT00990000203589"/>
<feature type="transmembrane region" description="Helical" evidence="5">
    <location>
        <begin position="108"/>
        <end position="129"/>
    </location>
</feature>
<feature type="transmembrane region" description="Helical" evidence="5">
    <location>
        <begin position="68"/>
        <end position="87"/>
    </location>
</feature>
<name>A0ABK0LUM7_RAT</name>
<evidence type="ECO:0000256" key="4">
    <source>
        <dbReference type="ARBA" id="ARBA00023136"/>
    </source>
</evidence>
<dbReference type="PANTHER" id="PTHR12489:SF20">
    <property type="entry name" value="LHFPL TETRASPAN SUBFAMILY MEMBER 7 PROTEIN"/>
    <property type="match status" value="1"/>
</dbReference>
<accession>A0ABK0LUM7</accession>
<keyword evidence="4 5" id="KW-0472">Membrane</keyword>
<reference evidence="6" key="2">
    <citation type="submission" date="2025-08" db="UniProtKB">
        <authorList>
            <consortium name="Ensembl"/>
        </authorList>
    </citation>
    <scope>IDENTIFICATION</scope>
    <source>
        <strain evidence="6">Brown Norway</strain>
    </source>
</reference>
<feature type="transmembrane region" description="Helical" evidence="5">
    <location>
        <begin position="7"/>
        <end position="27"/>
    </location>
</feature>
<dbReference type="GeneID" id="679783"/>
<organism evidence="6 7">
    <name type="scientific">Rattus norvegicus</name>
    <name type="common">Rat</name>
    <dbReference type="NCBI Taxonomy" id="10116"/>
    <lineage>
        <taxon>Eukaryota</taxon>
        <taxon>Metazoa</taxon>
        <taxon>Chordata</taxon>
        <taxon>Craniata</taxon>
        <taxon>Vertebrata</taxon>
        <taxon>Euteleostomi</taxon>
        <taxon>Mammalia</taxon>
        <taxon>Eutheria</taxon>
        <taxon>Euarchontoglires</taxon>
        <taxon>Glires</taxon>
        <taxon>Rodentia</taxon>
        <taxon>Myomorpha</taxon>
        <taxon>Muroidea</taxon>
        <taxon>Muridae</taxon>
        <taxon>Murinae</taxon>
        <taxon>Rattus</taxon>
    </lineage>
</organism>
<gene>
    <name evidence="6" type="primary">Lhfpl7</name>
</gene>
<keyword evidence="7" id="KW-1185">Reference proteome</keyword>
<dbReference type="Ensembl" id="ENSRNOT00000140874.1">
    <property type="protein sequence ID" value="ENSRNOP00000104347.1"/>
    <property type="gene ID" value="ENSRNOG00000087492.1"/>
</dbReference>
<keyword evidence="2 5" id="KW-0812">Transmembrane</keyword>
<proteinExistence type="predicted"/>
<dbReference type="Proteomes" id="UP000002494">
    <property type="component" value="Chromosome 12"/>
</dbReference>
<dbReference type="PANTHER" id="PTHR12489">
    <property type="entry name" value="LIPOMA HMGIC FUSION PARTNER-LIKE PROTEIN"/>
    <property type="match status" value="1"/>
</dbReference>
<protein>
    <submittedName>
        <fullName evidence="6">LHFPL tetraspan subfamily member 7</fullName>
    </submittedName>
</protein>